<feature type="transmembrane region" description="Helical" evidence="1">
    <location>
        <begin position="87"/>
        <end position="105"/>
    </location>
</feature>
<dbReference type="InterPro" id="IPR009937">
    <property type="entry name" value="Phage_holin_3_6"/>
</dbReference>
<dbReference type="Proteomes" id="UP000464013">
    <property type="component" value="Chromosome"/>
</dbReference>
<accession>A0A6I6SHU2</accession>
<protein>
    <submittedName>
        <fullName evidence="2">Phage holin family protein</fullName>
    </submittedName>
</protein>
<dbReference type="EMBL" id="CP035042">
    <property type="protein sequence ID" value="QHC48961.1"/>
    <property type="molecule type" value="Genomic_DNA"/>
</dbReference>
<dbReference type="Pfam" id="PF07332">
    <property type="entry name" value="Phage_holin_3_6"/>
    <property type="match status" value="1"/>
</dbReference>
<sequence>MEAENRIRTETSTIGTLFSNLAHEVTALVRKESELAKVEMSEKTSQAMGALASIAIAGTVLMCGFLVLLAAAVFGLNTVLPPETTPWLSALIVGGAVVVIGLVMLQAGRKKLKRENLMPTRTMASLRRDRTLTQQHGEAVKEELK</sequence>
<keyword evidence="1" id="KW-0812">Transmembrane</keyword>
<keyword evidence="3" id="KW-1185">Reference proteome</keyword>
<feature type="transmembrane region" description="Helical" evidence="1">
    <location>
        <begin position="50"/>
        <end position="75"/>
    </location>
</feature>
<dbReference type="RefSeq" id="WP_159549413.1">
    <property type="nucleotide sequence ID" value="NZ_CP035042.1"/>
</dbReference>
<name>A0A6I6SHU2_9GAMM</name>
<organism evidence="2 3">
    <name type="scientific">Billgrantia tianxiuensis</name>
    <dbReference type="NCBI Taxonomy" id="2497861"/>
    <lineage>
        <taxon>Bacteria</taxon>
        <taxon>Pseudomonadati</taxon>
        <taxon>Pseudomonadota</taxon>
        <taxon>Gammaproteobacteria</taxon>
        <taxon>Oceanospirillales</taxon>
        <taxon>Halomonadaceae</taxon>
        <taxon>Billgrantia</taxon>
    </lineage>
</organism>
<reference evidence="2 3" key="1">
    <citation type="submission" date="2019-01" db="EMBL/GenBank/DDBJ databases">
        <title>Complete genome of a denitifying bacterium Halomons sp. BC-M4-5.</title>
        <authorList>
            <person name="Wang L."/>
            <person name="Shao Z."/>
        </authorList>
    </citation>
    <scope>NUCLEOTIDE SEQUENCE [LARGE SCALE GENOMIC DNA]</scope>
    <source>
        <strain evidence="2 3">BC-M4-5</strain>
    </source>
</reference>
<gene>
    <name evidence="2" type="ORF">EKK97_04150</name>
</gene>
<evidence type="ECO:0000256" key="1">
    <source>
        <dbReference type="SAM" id="Phobius"/>
    </source>
</evidence>
<evidence type="ECO:0000313" key="2">
    <source>
        <dbReference type="EMBL" id="QHC48961.1"/>
    </source>
</evidence>
<dbReference type="AlphaFoldDB" id="A0A6I6SHU2"/>
<dbReference type="OrthoDB" id="6169441at2"/>
<proteinExistence type="predicted"/>
<keyword evidence="1" id="KW-0472">Membrane</keyword>
<evidence type="ECO:0000313" key="3">
    <source>
        <dbReference type="Proteomes" id="UP000464013"/>
    </source>
</evidence>
<dbReference type="KEGG" id="htx:EKK97_04150"/>
<keyword evidence="1" id="KW-1133">Transmembrane helix</keyword>